<sequence length="71" mass="8454">MSKFFTYDEIDFLPKEFNKTLKTKECPSCAMEIDEKEKICPICKFEFPQRSPWITWVAILLVIVFILSFIL</sequence>
<accession>A0ABV8AU33</accession>
<organism evidence="2 3">
    <name type="scientific">Algoriphagus namhaensis</name>
    <dbReference type="NCBI Taxonomy" id="915353"/>
    <lineage>
        <taxon>Bacteria</taxon>
        <taxon>Pseudomonadati</taxon>
        <taxon>Bacteroidota</taxon>
        <taxon>Cytophagia</taxon>
        <taxon>Cytophagales</taxon>
        <taxon>Cyclobacteriaceae</taxon>
        <taxon>Algoriphagus</taxon>
    </lineage>
</organism>
<dbReference type="EMBL" id="JBHRZS010000007">
    <property type="protein sequence ID" value="MFC3881137.1"/>
    <property type="molecule type" value="Genomic_DNA"/>
</dbReference>
<proteinExistence type="predicted"/>
<reference evidence="3" key="1">
    <citation type="journal article" date="2019" name="Int. J. Syst. Evol. Microbiol.">
        <title>The Global Catalogue of Microorganisms (GCM) 10K type strain sequencing project: providing services to taxonomists for standard genome sequencing and annotation.</title>
        <authorList>
            <consortium name="The Broad Institute Genomics Platform"/>
            <consortium name="The Broad Institute Genome Sequencing Center for Infectious Disease"/>
            <person name="Wu L."/>
            <person name="Ma J."/>
        </authorList>
    </citation>
    <scope>NUCLEOTIDE SEQUENCE [LARGE SCALE GENOMIC DNA]</scope>
    <source>
        <strain evidence="3">CCUG 60523</strain>
    </source>
</reference>
<feature type="transmembrane region" description="Helical" evidence="1">
    <location>
        <begin position="53"/>
        <end position="70"/>
    </location>
</feature>
<evidence type="ECO:0008006" key="4">
    <source>
        <dbReference type="Google" id="ProtNLM"/>
    </source>
</evidence>
<evidence type="ECO:0000256" key="1">
    <source>
        <dbReference type="SAM" id="Phobius"/>
    </source>
</evidence>
<gene>
    <name evidence="2" type="ORF">ACFOSV_13170</name>
</gene>
<keyword evidence="3" id="KW-1185">Reference proteome</keyword>
<dbReference type="RefSeq" id="WP_377906478.1">
    <property type="nucleotide sequence ID" value="NZ_JBHRZS010000007.1"/>
</dbReference>
<keyword evidence="1" id="KW-0812">Transmembrane</keyword>
<keyword evidence="1" id="KW-1133">Transmembrane helix</keyword>
<name>A0ABV8AU33_9BACT</name>
<keyword evidence="1" id="KW-0472">Membrane</keyword>
<protein>
    <recommendedName>
        <fullName evidence="4">Zinc ribbon domain-containing protein</fullName>
    </recommendedName>
</protein>
<evidence type="ECO:0000313" key="3">
    <source>
        <dbReference type="Proteomes" id="UP001595805"/>
    </source>
</evidence>
<comment type="caution">
    <text evidence="2">The sequence shown here is derived from an EMBL/GenBank/DDBJ whole genome shotgun (WGS) entry which is preliminary data.</text>
</comment>
<evidence type="ECO:0000313" key="2">
    <source>
        <dbReference type="EMBL" id="MFC3881137.1"/>
    </source>
</evidence>
<dbReference type="Proteomes" id="UP001595805">
    <property type="component" value="Unassembled WGS sequence"/>
</dbReference>